<keyword evidence="3" id="KW-0449">Lipoprotein</keyword>
<keyword evidence="1" id="KW-0812">Transmembrane</keyword>
<feature type="non-terminal residue" evidence="3">
    <location>
        <position position="118"/>
    </location>
</feature>
<evidence type="ECO:0000259" key="2">
    <source>
        <dbReference type="Pfam" id="PF20154"/>
    </source>
</evidence>
<feature type="transmembrane region" description="Helical" evidence="1">
    <location>
        <begin position="83"/>
        <end position="107"/>
    </location>
</feature>
<keyword evidence="1" id="KW-0472">Membrane</keyword>
<dbReference type="GO" id="GO:0016020">
    <property type="term" value="C:membrane"/>
    <property type="evidence" value="ECO:0007669"/>
    <property type="project" value="InterPro"/>
</dbReference>
<dbReference type="PANTHER" id="PTHR38686:SF1">
    <property type="entry name" value="APOLIPOPROTEIN N-ACYLTRANSFERASE"/>
    <property type="match status" value="1"/>
</dbReference>
<evidence type="ECO:0000313" key="4">
    <source>
        <dbReference type="Proteomes" id="UP000013042"/>
    </source>
</evidence>
<dbReference type="GO" id="GO:0016410">
    <property type="term" value="F:N-acyltransferase activity"/>
    <property type="evidence" value="ECO:0007669"/>
    <property type="project" value="InterPro"/>
</dbReference>
<dbReference type="InterPro" id="IPR045378">
    <property type="entry name" value="LNT_N"/>
</dbReference>
<dbReference type="InterPro" id="IPR004563">
    <property type="entry name" value="Apolipo_AcylTrfase"/>
</dbReference>
<feature type="domain" description="Apolipoprotein N-acyltransferase N-terminal" evidence="2">
    <location>
        <begin position="11"/>
        <end position="107"/>
    </location>
</feature>
<keyword evidence="1" id="KW-1133">Transmembrane helix</keyword>
<dbReference type="GO" id="GO:0042158">
    <property type="term" value="P:lipoprotein biosynthetic process"/>
    <property type="evidence" value="ECO:0007669"/>
    <property type="project" value="InterPro"/>
</dbReference>
<organism evidence="3 4">
    <name type="scientific">Thauera aminoaromatica S2</name>
    <dbReference type="NCBI Taxonomy" id="1234381"/>
    <lineage>
        <taxon>Bacteria</taxon>
        <taxon>Pseudomonadati</taxon>
        <taxon>Pseudomonadota</taxon>
        <taxon>Betaproteobacteria</taxon>
        <taxon>Rhodocyclales</taxon>
        <taxon>Zoogloeaceae</taxon>
        <taxon>Thauera</taxon>
    </lineage>
</organism>
<comment type="caution">
    <text evidence="3">The sequence shown here is derived from an EMBL/GenBank/DDBJ whole genome shotgun (WGS) entry which is preliminary data.</text>
</comment>
<dbReference type="Proteomes" id="UP000013042">
    <property type="component" value="Unassembled WGS sequence"/>
</dbReference>
<gene>
    <name evidence="3" type="ORF">C665_16947</name>
</gene>
<evidence type="ECO:0000313" key="3">
    <source>
        <dbReference type="EMBL" id="ENO82905.1"/>
    </source>
</evidence>
<feature type="transmembrane region" description="Helical" evidence="1">
    <location>
        <begin position="28"/>
        <end position="45"/>
    </location>
</feature>
<accession>N6XUC9</accession>
<feature type="transmembrane region" description="Helical" evidence="1">
    <location>
        <begin position="52"/>
        <end position="71"/>
    </location>
</feature>
<dbReference type="Pfam" id="PF20154">
    <property type="entry name" value="LNT_N"/>
    <property type="match status" value="1"/>
</dbReference>
<name>N6XUC9_THASP</name>
<sequence length="118" mass="12161">MRRAWLLALLAGGATVFAFAPFGLFPLAFLGLGVLVWLLAGAARAREGFALGFAWGFGAFAAGVSWLYVALERYGGVPAPVAALAIALFCAYLALYPALAGAAFVALRGERVAGAPVR</sequence>
<reference evidence="3 4" key="1">
    <citation type="submission" date="2012-09" db="EMBL/GenBank/DDBJ databases">
        <title>Draft Genome Sequences of 6 Strains from Genus Thauera.</title>
        <authorList>
            <person name="Liu B."/>
            <person name="Shapleigh J.P."/>
            <person name="Frostegard A.H."/>
        </authorList>
    </citation>
    <scope>NUCLEOTIDE SEQUENCE [LARGE SCALE GENOMIC DNA]</scope>
    <source>
        <strain evidence="3 4">S2</strain>
    </source>
</reference>
<keyword evidence="3" id="KW-0808">Transferase</keyword>
<proteinExistence type="predicted"/>
<dbReference type="AlphaFoldDB" id="N6XUC9"/>
<dbReference type="EMBL" id="AMXD01000151">
    <property type="protein sequence ID" value="ENO82905.1"/>
    <property type="molecule type" value="Genomic_DNA"/>
</dbReference>
<keyword evidence="3" id="KW-0012">Acyltransferase</keyword>
<dbReference type="PANTHER" id="PTHR38686">
    <property type="entry name" value="APOLIPOPROTEIN N-ACYLTRANSFERASE"/>
    <property type="match status" value="1"/>
</dbReference>
<evidence type="ECO:0000256" key="1">
    <source>
        <dbReference type="SAM" id="Phobius"/>
    </source>
</evidence>
<protein>
    <submittedName>
        <fullName evidence="3">Apolipoprotein N-acyltransferase</fullName>
    </submittedName>
</protein>